<dbReference type="AlphaFoldDB" id="A0A552U964"/>
<dbReference type="Pfam" id="PF12680">
    <property type="entry name" value="SnoaL_2"/>
    <property type="match status" value="1"/>
</dbReference>
<dbReference type="EMBL" id="VJWA01000002">
    <property type="protein sequence ID" value="TRW14755.1"/>
    <property type="molecule type" value="Genomic_DNA"/>
</dbReference>
<sequence length="107" mass="11648">MPEIPPVIAAYFGTPPDAGADMLRAIFTDDAHVRDEAHDHVGIDAIRAWRVETYARTPFTVRPLEQRTAGHAVVVRAEVSGTFPGSPVMLDHRFELTGGRIASLDIG</sequence>
<reference evidence="2 3" key="1">
    <citation type="submission" date="2019-07" db="EMBL/GenBank/DDBJ databases">
        <title>Novel species isolated from glacier.</title>
        <authorList>
            <person name="Liu Q."/>
            <person name="Xin Y.-H."/>
        </authorList>
    </citation>
    <scope>NUCLEOTIDE SEQUENCE [LARGE SCALE GENOMIC DNA]</scope>
    <source>
        <strain evidence="2 3">LB1R16</strain>
    </source>
</reference>
<proteinExistence type="predicted"/>
<dbReference type="OrthoDB" id="8684708at2"/>
<dbReference type="Gene3D" id="3.10.450.50">
    <property type="match status" value="1"/>
</dbReference>
<keyword evidence="3" id="KW-1185">Reference proteome</keyword>
<evidence type="ECO:0000313" key="3">
    <source>
        <dbReference type="Proteomes" id="UP000317894"/>
    </source>
</evidence>
<comment type="caution">
    <text evidence="2">The sequence shown here is derived from an EMBL/GenBank/DDBJ whole genome shotgun (WGS) entry which is preliminary data.</text>
</comment>
<feature type="domain" description="SnoaL-like" evidence="1">
    <location>
        <begin position="20"/>
        <end position="103"/>
    </location>
</feature>
<dbReference type="RefSeq" id="WP_144334925.1">
    <property type="nucleotide sequence ID" value="NZ_VJWA01000002.1"/>
</dbReference>
<dbReference type="InterPro" id="IPR037401">
    <property type="entry name" value="SnoaL-like"/>
</dbReference>
<dbReference type="InterPro" id="IPR032710">
    <property type="entry name" value="NTF2-like_dom_sf"/>
</dbReference>
<dbReference type="SUPFAM" id="SSF54427">
    <property type="entry name" value="NTF2-like"/>
    <property type="match status" value="1"/>
</dbReference>
<evidence type="ECO:0000259" key="1">
    <source>
        <dbReference type="Pfam" id="PF12680"/>
    </source>
</evidence>
<gene>
    <name evidence="2" type="ORF">FMM06_13820</name>
</gene>
<evidence type="ECO:0000313" key="2">
    <source>
        <dbReference type="EMBL" id="TRW14755.1"/>
    </source>
</evidence>
<protein>
    <submittedName>
        <fullName evidence="2">Nuclear transport factor 2 family protein</fullName>
    </submittedName>
</protein>
<accession>A0A552U964</accession>
<organism evidence="2 3">
    <name type="scientific">Glacieibacterium frigidum</name>
    <dbReference type="NCBI Taxonomy" id="2593303"/>
    <lineage>
        <taxon>Bacteria</taxon>
        <taxon>Pseudomonadati</taxon>
        <taxon>Pseudomonadota</taxon>
        <taxon>Alphaproteobacteria</taxon>
        <taxon>Sphingomonadales</taxon>
        <taxon>Sphingosinicellaceae</taxon>
        <taxon>Glacieibacterium</taxon>
    </lineage>
</organism>
<name>A0A552U964_9SPHN</name>
<dbReference type="Proteomes" id="UP000317894">
    <property type="component" value="Unassembled WGS sequence"/>
</dbReference>